<accession>A0A2W4UB48</accession>
<sequence>MKQLSQVVVSTFQRLSGIFAGLKLQSVISIAFVGFFLLTTSVNSADLPNSTKTMLNDMISRGAEGRPVTTGQWQAENEALQGQPAKQAKRIAKESADAVGEMGEMYPDTAKSTLPGIENKSLERDD</sequence>
<evidence type="ECO:0000313" key="2">
    <source>
        <dbReference type="EMBL" id="PZO16547.1"/>
    </source>
</evidence>
<dbReference type="AlphaFoldDB" id="A0A2W4UB48"/>
<protein>
    <submittedName>
        <fullName evidence="2">Uncharacterized protein</fullName>
    </submittedName>
</protein>
<organism evidence="2 3">
    <name type="scientific">Leptolyngbya foveolarum</name>
    <dbReference type="NCBI Taxonomy" id="47253"/>
    <lineage>
        <taxon>Bacteria</taxon>
        <taxon>Bacillati</taxon>
        <taxon>Cyanobacteriota</taxon>
        <taxon>Cyanophyceae</taxon>
        <taxon>Leptolyngbyales</taxon>
        <taxon>Leptolyngbyaceae</taxon>
        <taxon>Leptolyngbya group</taxon>
        <taxon>Leptolyngbya</taxon>
    </lineage>
</organism>
<dbReference type="Proteomes" id="UP000249354">
    <property type="component" value="Unassembled WGS sequence"/>
</dbReference>
<feature type="region of interest" description="Disordered" evidence="1">
    <location>
        <begin position="80"/>
        <end position="126"/>
    </location>
</feature>
<gene>
    <name evidence="2" type="ORF">DCF25_12370</name>
</gene>
<reference evidence="3" key="1">
    <citation type="submission" date="2018-04" db="EMBL/GenBank/DDBJ databases">
        <authorList>
            <person name="Cornet L."/>
        </authorList>
    </citation>
    <scope>NUCLEOTIDE SEQUENCE [LARGE SCALE GENOMIC DNA]</scope>
</reference>
<proteinExistence type="predicted"/>
<reference evidence="2 3" key="2">
    <citation type="submission" date="2018-06" db="EMBL/GenBank/DDBJ databases">
        <title>Metagenomic assembly of (sub)arctic Cyanobacteria and their associated microbiome from non-axenic cultures.</title>
        <authorList>
            <person name="Baurain D."/>
        </authorList>
    </citation>
    <scope>NUCLEOTIDE SEQUENCE [LARGE SCALE GENOMIC DNA]</scope>
    <source>
        <strain evidence="2">ULC129bin1</strain>
    </source>
</reference>
<name>A0A2W4UB48_9CYAN</name>
<evidence type="ECO:0000256" key="1">
    <source>
        <dbReference type="SAM" id="MobiDB-lite"/>
    </source>
</evidence>
<dbReference type="EMBL" id="QBMC01000079">
    <property type="protein sequence ID" value="PZO16547.1"/>
    <property type="molecule type" value="Genomic_DNA"/>
</dbReference>
<comment type="caution">
    <text evidence="2">The sequence shown here is derived from an EMBL/GenBank/DDBJ whole genome shotgun (WGS) entry which is preliminary data.</text>
</comment>
<evidence type="ECO:0000313" key="3">
    <source>
        <dbReference type="Proteomes" id="UP000249354"/>
    </source>
</evidence>